<proteinExistence type="predicted"/>
<keyword evidence="1" id="KW-0812">Transmembrane</keyword>
<evidence type="ECO:0000259" key="2">
    <source>
        <dbReference type="SMART" id="SM00850"/>
    </source>
</evidence>
<dbReference type="GO" id="GO:0003677">
    <property type="term" value="F:DNA binding"/>
    <property type="evidence" value="ECO:0007669"/>
    <property type="project" value="InterPro"/>
</dbReference>
<feature type="transmembrane region" description="Helical" evidence="1">
    <location>
        <begin position="20"/>
        <end position="38"/>
    </location>
</feature>
<protein>
    <submittedName>
        <fullName evidence="3">Transcriptional regulator, LytTR family</fullName>
    </submittedName>
</protein>
<organism evidence="3 4">
    <name type="scientific">Pseudovibrio denitrificans</name>
    <dbReference type="NCBI Taxonomy" id="258256"/>
    <lineage>
        <taxon>Bacteria</taxon>
        <taxon>Pseudomonadati</taxon>
        <taxon>Pseudomonadota</taxon>
        <taxon>Alphaproteobacteria</taxon>
        <taxon>Hyphomicrobiales</taxon>
        <taxon>Stappiaceae</taxon>
        <taxon>Pseudovibrio</taxon>
    </lineage>
</organism>
<name>A0A1I6YL91_9HYPH</name>
<feature type="domain" description="HTH LytTR-type" evidence="2">
    <location>
        <begin position="186"/>
        <end position="282"/>
    </location>
</feature>
<dbReference type="EMBL" id="FPBD01000001">
    <property type="protein sequence ID" value="SFT51172.1"/>
    <property type="molecule type" value="Genomic_DNA"/>
</dbReference>
<dbReference type="Pfam" id="PF04397">
    <property type="entry name" value="LytTR"/>
    <property type="match status" value="1"/>
</dbReference>
<dbReference type="AlphaFoldDB" id="A0A1I6YL91"/>
<dbReference type="InterPro" id="IPR007492">
    <property type="entry name" value="LytTR_DNA-bd_dom"/>
</dbReference>
<evidence type="ECO:0000313" key="4">
    <source>
        <dbReference type="Proteomes" id="UP000183371"/>
    </source>
</evidence>
<accession>A0A1I6YL91</accession>
<gene>
    <name evidence="3" type="ORF">SAMN05444141_101958</name>
</gene>
<dbReference type="Gene3D" id="2.40.50.1020">
    <property type="entry name" value="LytTr DNA-binding domain"/>
    <property type="match status" value="1"/>
</dbReference>
<sequence length="282" mass="32216">MSVEKTESKPFTFQSRRDMRGFSFFVVIPLALAAFTATETGYNRTLGYSGAIIYISFIALVSWWIAELTTKLVWVSVRAYRPPLWIICSVGVTLACVLVVPLVSQVSYLFAEYWPTERASELLNHAATNPVSEGLMQTARAVIFWLTSNYAFDRLLNYPRFRYETQDLPQQNPSIDYIKSENELLRRLQSISSLDEIDHVKAEEHYTCVSGKGQHELIHYRFGLALKDLAGEEGFKVHRSHWVRKSAVFKTVETGSKLHIELRNGTLVPVSRPNHSLIRQVL</sequence>
<feature type="transmembrane region" description="Helical" evidence="1">
    <location>
        <begin position="45"/>
        <end position="64"/>
    </location>
</feature>
<evidence type="ECO:0000313" key="3">
    <source>
        <dbReference type="EMBL" id="SFT51172.1"/>
    </source>
</evidence>
<keyword evidence="4" id="KW-1185">Reference proteome</keyword>
<keyword evidence="1" id="KW-1133">Transmembrane helix</keyword>
<dbReference type="SMART" id="SM00850">
    <property type="entry name" value="LytTR"/>
    <property type="match status" value="1"/>
</dbReference>
<dbReference type="RefSeq" id="WP_164845269.1">
    <property type="nucleotide sequence ID" value="NZ_FPBD01000001.1"/>
</dbReference>
<feature type="transmembrane region" description="Helical" evidence="1">
    <location>
        <begin position="84"/>
        <end position="111"/>
    </location>
</feature>
<dbReference type="Proteomes" id="UP000183371">
    <property type="component" value="Unassembled WGS sequence"/>
</dbReference>
<evidence type="ECO:0000256" key="1">
    <source>
        <dbReference type="SAM" id="Phobius"/>
    </source>
</evidence>
<keyword evidence="1" id="KW-0472">Membrane</keyword>
<reference evidence="4" key="1">
    <citation type="submission" date="2016-10" db="EMBL/GenBank/DDBJ databases">
        <authorList>
            <person name="Varghese N."/>
            <person name="Submissions S."/>
        </authorList>
    </citation>
    <scope>NUCLEOTIDE SEQUENCE [LARGE SCALE GENOMIC DNA]</scope>
    <source>
        <strain evidence="4">DSM 17465</strain>
    </source>
</reference>